<comment type="caution">
    <text evidence="3">The sequence shown here is derived from an EMBL/GenBank/DDBJ whole genome shotgun (WGS) entry which is preliminary data.</text>
</comment>
<dbReference type="EMBL" id="VDMD01000004">
    <property type="protein sequence ID" value="TRM65720.1"/>
    <property type="molecule type" value="Genomic_DNA"/>
</dbReference>
<dbReference type="AlphaFoldDB" id="A0A550CLM7"/>
<dbReference type="Proteomes" id="UP000320762">
    <property type="component" value="Unassembled WGS sequence"/>
</dbReference>
<organism evidence="3 4">
    <name type="scientific">Schizophyllum amplum</name>
    <dbReference type="NCBI Taxonomy" id="97359"/>
    <lineage>
        <taxon>Eukaryota</taxon>
        <taxon>Fungi</taxon>
        <taxon>Dikarya</taxon>
        <taxon>Basidiomycota</taxon>
        <taxon>Agaricomycotina</taxon>
        <taxon>Agaricomycetes</taxon>
        <taxon>Agaricomycetidae</taxon>
        <taxon>Agaricales</taxon>
        <taxon>Schizophyllaceae</taxon>
        <taxon>Schizophyllum</taxon>
    </lineage>
</organism>
<dbReference type="SUPFAM" id="SSF49503">
    <property type="entry name" value="Cupredoxins"/>
    <property type="match status" value="2"/>
</dbReference>
<dbReference type="PANTHER" id="PTHR34883:SF15">
    <property type="entry name" value="EXTRACELLULAR SERINE-RICH PROTEIN"/>
    <property type="match status" value="1"/>
</dbReference>
<dbReference type="STRING" id="97359.A0A550CLM7"/>
<evidence type="ECO:0000256" key="1">
    <source>
        <dbReference type="SAM" id="MobiDB-lite"/>
    </source>
</evidence>
<evidence type="ECO:0000256" key="2">
    <source>
        <dbReference type="SAM" id="SignalP"/>
    </source>
</evidence>
<dbReference type="PANTHER" id="PTHR34883">
    <property type="entry name" value="SERINE-RICH PROTEIN, PUTATIVE-RELATED-RELATED"/>
    <property type="match status" value="1"/>
</dbReference>
<gene>
    <name evidence="3" type="ORF">BD626DRAFT_566386</name>
</gene>
<proteinExistence type="predicted"/>
<protein>
    <recommendedName>
        <fullName evidence="5">Cupredoxin</fullName>
    </recommendedName>
</protein>
<feature type="chain" id="PRO_5022056042" description="Cupredoxin" evidence="2">
    <location>
        <begin position="21"/>
        <end position="387"/>
    </location>
</feature>
<name>A0A550CLM7_9AGAR</name>
<feature type="region of interest" description="Disordered" evidence="1">
    <location>
        <begin position="345"/>
        <end position="364"/>
    </location>
</feature>
<evidence type="ECO:0000313" key="4">
    <source>
        <dbReference type="Proteomes" id="UP000320762"/>
    </source>
</evidence>
<keyword evidence="4" id="KW-1185">Reference proteome</keyword>
<keyword evidence="2" id="KW-0732">Signal</keyword>
<feature type="compositionally biased region" description="Low complexity" evidence="1">
    <location>
        <begin position="346"/>
        <end position="357"/>
    </location>
</feature>
<sequence length="387" mass="40414">MFSLTKLLGLSAVLPALASAAMFDVQVGGANGSLTFEPEAVYAAVGDQVTFHFNPKNHTVSQSSFASPCALKEGGFDSGFEPVTDDLAESERPTYTITVNDTNPIWVYCRQKSPANHCGKGMIFAVNCPAEGANSFTNFKQAALDFGAALEAGASATSAAAATATWTAAFNASVTLPPAVAPSVVTETVTVEASTWTTTYSSYYGSPKATPVSLEGVVHKVIVGANNSLVFDPPFVAASPRDTIMFEFQSKNHSVVQSSFDNPCSKLAKDDVSGFSSGFMPVSNDTTEFPTWNITVNDTAPIWVYCSQKTPADHCAMGMVMAINSDESSQRDFAAFQALAKQTNGTTAASTSDTTTSDTDENGAPVMRLGGVATTVALLMGVAALAL</sequence>
<accession>A0A550CLM7</accession>
<dbReference type="CDD" id="cd00920">
    <property type="entry name" value="Cupredoxin"/>
    <property type="match status" value="2"/>
</dbReference>
<evidence type="ECO:0000313" key="3">
    <source>
        <dbReference type="EMBL" id="TRM65720.1"/>
    </source>
</evidence>
<dbReference type="Gene3D" id="2.60.40.420">
    <property type="entry name" value="Cupredoxins - blue copper proteins"/>
    <property type="match status" value="2"/>
</dbReference>
<dbReference type="InterPro" id="IPR008972">
    <property type="entry name" value="Cupredoxin"/>
</dbReference>
<dbReference type="InterPro" id="IPR052953">
    <property type="entry name" value="Ser-rich/MCO-related"/>
</dbReference>
<reference evidence="3 4" key="1">
    <citation type="journal article" date="2019" name="New Phytol.">
        <title>Comparative genomics reveals unique wood-decay strategies and fruiting body development in the Schizophyllaceae.</title>
        <authorList>
            <person name="Almasi E."/>
            <person name="Sahu N."/>
            <person name="Krizsan K."/>
            <person name="Balint B."/>
            <person name="Kovacs G.M."/>
            <person name="Kiss B."/>
            <person name="Cseklye J."/>
            <person name="Drula E."/>
            <person name="Henrissat B."/>
            <person name="Nagy I."/>
            <person name="Chovatia M."/>
            <person name="Adam C."/>
            <person name="LaButti K."/>
            <person name="Lipzen A."/>
            <person name="Riley R."/>
            <person name="Grigoriev I.V."/>
            <person name="Nagy L.G."/>
        </authorList>
    </citation>
    <scope>NUCLEOTIDE SEQUENCE [LARGE SCALE GENOMIC DNA]</scope>
    <source>
        <strain evidence="3 4">NL-1724</strain>
    </source>
</reference>
<evidence type="ECO:0008006" key="5">
    <source>
        <dbReference type="Google" id="ProtNLM"/>
    </source>
</evidence>
<feature type="signal peptide" evidence="2">
    <location>
        <begin position="1"/>
        <end position="20"/>
    </location>
</feature>
<dbReference type="OrthoDB" id="1921208at2759"/>